<evidence type="ECO:0000256" key="4">
    <source>
        <dbReference type="ARBA" id="ARBA00022454"/>
    </source>
</evidence>
<feature type="region of interest" description="Disordered" evidence="11">
    <location>
        <begin position="297"/>
        <end position="332"/>
    </location>
</feature>
<name>A0ABN8B8C4_CHISP</name>
<evidence type="ECO:0000256" key="1">
    <source>
        <dbReference type="ARBA" id="ARBA00004123"/>
    </source>
</evidence>
<feature type="compositionally biased region" description="Basic and acidic residues" evidence="11">
    <location>
        <begin position="1128"/>
        <end position="1137"/>
    </location>
</feature>
<feature type="compositionally biased region" description="Polar residues" evidence="11">
    <location>
        <begin position="1138"/>
        <end position="1149"/>
    </location>
</feature>
<reference evidence="13" key="1">
    <citation type="submission" date="2021-12" db="EMBL/GenBank/DDBJ databases">
        <authorList>
            <person name="King R."/>
        </authorList>
    </citation>
    <scope>NUCLEOTIDE SEQUENCE</scope>
</reference>
<evidence type="ECO:0000256" key="5">
    <source>
        <dbReference type="ARBA" id="ARBA00022490"/>
    </source>
</evidence>
<feature type="compositionally biased region" description="Basic and acidic residues" evidence="11">
    <location>
        <begin position="303"/>
        <end position="318"/>
    </location>
</feature>
<evidence type="ECO:0000256" key="2">
    <source>
        <dbReference type="ARBA" id="ARBA00004286"/>
    </source>
</evidence>
<evidence type="ECO:0000313" key="14">
    <source>
        <dbReference type="Proteomes" id="UP001153292"/>
    </source>
</evidence>
<dbReference type="InterPro" id="IPR038298">
    <property type="entry name" value="Daxx_N_sf"/>
</dbReference>
<evidence type="ECO:0000313" key="13">
    <source>
        <dbReference type="EMBL" id="CAH0405843.1"/>
    </source>
</evidence>
<feature type="compositionally biased region" description="Acidic residues" evidence="11">
    <location>
        <begin position="980"/>
        <end position="994"/>
    </location>
</feature>
<keyword evidence="5" id="KW-0963">Cytoplasm</keyword>
<keyword evidence="9" id="KW-0539">Nucleus</keyword>
<feature type="region of interest" description="Disordered" evidence="11">
    <location>
        <begin position="1305"/>
        <end position="1326"/>
    </location>
</feature>
<feature type="domain" description="Daxx histone-binding" evidence="12">
    <location>
        <begin position="657"/>
        <end position="737"/>
    </location>
</feature>
<feature type="region of interest" description="Disordered" evidence="11">
    <location>
        <begin position="955"/>
        <end position="1029"/>
    </location>
</feature>
<keyword evidence="7 10" id="KW-0175">Coiled coil</keyword>
<evidence type="ECO:0000256" key="7">
    <source>
        <dbReference type="ARBA" id="ARBA00023054"/>
    </source>
</evidence>
<feature type="region of interest" description="Disordered" evidence="11">
    <location>
        <begin position="749"/>
        <end position="919"/>
    </location>
</feature>
<evidence type="ECO:0000256" key="6">
    <source>
        <dbReference type="ARBA" id="ARBA00022703"/>
    </source>
</evidence>
<feature type="region of interest" description="Disordered" evidence="11">
    <location>
        <begin position="225"/>
        <end position="251"/>
    </location>
</feature>
<evidence type="ECO:0000256" key="11">
    <source>
        <dbReference type="SAM" id="MobiDB-lite"/>
    </source>
</evidence>
<evidence type="ECO:0000259" key="12">
    <source>
        <dbReference type="Pfam" id="PF20920"/>
    </source>
</evidence>
<keyword evidence="8" id="KW-0143">Chaperone</keyword>
<evidence type="ECO:0000256" key="3">
    <source>
        <dbReference type="ARBA" id="ARBA00004496"/>
    </source>
</evidence>
<feature type="compositionally biased region" description="Basic and acidic residues" evidence="11">
    <location>
        <begin position="806"/>
        <end position="824"/>
    </location>
</feature>
<feature type="coiled-coil region" evidence="10">
    <location>
        <begin position="525"/>
        <end position="552"/>
    </location>
</feature>
<feature type="compositionally biased region" description="Polar residues" evidence="11">
    <location>
        <begin position="825"/>
        <end position="840"/>
    </location>
</feature>
<dbReference type="Pfam" id="PF20920">
    <property type="entry name" value="DAXX_hist_bd"/>
    <property type="match status" value="1"/>
</dbReference>
<feature type="compositionally biased region" description="Acidic residues" evidence="11">
    <location>
        <begin position="1"/>
        <end position="17"/>
    </location>
</feature>
<dbReference type="Proteomes" id="UP001153292">
    <property type="component" value="Chromosome 5"/>
</dbReference>
<feature type="compositionally biased region" description="Acidic residues" evidence="11">
    <location>
        <begin position="754"/>
        <end position="769"/>
    </location>
</feature>
<evidence type="ECO:0000256" key="8">
    <source>
        <dbReference type="ARBA" id="ARBA00023186"/>
    </source>
</evidence>
<dbReference type="Gene3D" id="1.10.8.810">
    <property type="entry name" value="Daxx helical bundle domain"/>
    <property type="match status" value="1"/>
</dbReference>
<sequence length="1326" mass="148744">MASEDVIELGSSDDEAEPATKKIKPMPNAMVHIPNKIHGVTIKPTRPNPVATPKVLSGKNITVTKINSKNIVSNPYAANKLNGKTLKRPTSSFIQPTKQLVQVKPSVNPMIPIRPVSHALIQNRQLNKSLIQNKPSVNPLHIIKKINSQVVINKVASGSRSLKTPIKINSPKTINNLPPSITVTRTSGSMKRAGTNVNINTLRKKHKINEVVKPVVNEVLTVDLDDDESSSSTASPQWYLKPEEQSTVSAEEINNKEPEKPLYVEITIEDSPVKPPNKKTCEIGAELAVTIDDSPIKTVTNKNADHGSDTEDNPITKDKHSKKKLEYPQEDESVSKTIEIEISPCMQNVMNAESDIKKNEIIDTIIEIEESPLKVQGQGTSTPKKDHKRSNFSTVIPVLELREDDELSEFHPVYQNFIKLCFQLENSDDMKKIVEKKIKTYYRQVPKNYTESEEFIDMVSSKIVAMKAGPEKMYLYIKDIVDELNLQRKMAKSQVLSDIAAKNSDSDKFVFGEDSEYDSKRQRQIRKLEKTLKKLHRAIQKLEEQEVDFDDDEDSVYLLTESDEGCTSNKDSDKQLVKDPKTLLLRYKERMVRVHAKFCQLTNTKMPSEPRVQIDARPGQPQGPAKKLEKWINKKVPIGTPLPFPDFHDVLRCVREANEEDKLGWNEADVMEEARDLFTRCGKKLQRRRQENEWRMAASRITVDADPAEKSEDLKMKLTENKKVAAKRETEILNKYADRQSQLKLEAEEIGDKEAEESPVESDDDDNIDESSLQNKEKRKERLKRLIQEKSKKTPEVISGPTNESSNERTEKHNVEKDNEDEKNSTVISAENITEESSLAANKENDQTSVQEDKSEANKENQLNPKAQVIENNKLDDINPNNNSDTIDKVVNSNRVCDKPKNDDNEKIHSLSDDSNKVESDIDELHLLQKLHSGNEINYSTSDISGCDTPIAISDTLESSEDSKKQVGGVISIENSSYSESEDKDPVDDNDDNQENILEKNKESLPFTDEEMERSTSANEKKVVTTNNDEYNESIEDILLASTDDEAEVNNDAVKTVNEQECVNLKDDTISIGDTVVEEVKGSSGTNTLTKHEDANSIESMTLVSTNALESQEDASSIESVTLAATKASEKEDDAKSTESVTMVSTNQLEMEDDAKSIDSVTLVSPKVLEKEEDVRSIESVTLVATNASEKEDDAKSTESVTMVSTNQLQKEDDAKSIDSVTLVSPKALEKEEDVRSIESVTLVSTGEVSVELDKNELQNAMENNSTEKQNDIPFIESSDMLLNINNVNAAELSKENVDIHKLSDNTERKDNNETPNFLKINDIEE</sequence>
<feature type="compositionally biased region" description="Basic and acidic residues" evidence="11">
    <location>
        <begin position="896"/>
        <end position="919"/>
    </location>
</feature>
<dbReference type="PANTHER" id="PTHR12766">
    <property type="entry name" value="DEATH DOMAIN-ASSOCIATED PROTEIN 6 DAXX"/>
    <property type="match status" value="1"/>
</dbReference>
<keyword evidence="14" id="KW-1185">Reference proteome</keyword>
<feature type="region of interest" description="Disordered" evidence="11">
    <location>
        <begin position="1189"/>
        <end position="1209"/>
    </location>
</feature>
<feature type="compositionally biased region" description="Basic and acidic residues" evidence="11">
    <location>
        <begin position="843"/>
        <end position="859"/>
    </location>
</feature>
<proteinExistence type="predicted"/>
<feature type="region of interest" description="Disordered" evidence="11">
    <location>
        <begin position="1127"/>
        <end position="1153"/>
    </location>
</feature>
<dbReference type="Gene3D" id="1.20.58.2170">
    <property type="match status" value="2"/>
</dbReference>
<comment type="subcellular location">
    <subcellularLocation>
        <location evidence="2">Chromosome</location>
    </subcellularLocation>
    <subcellularLocation>
        <location evidence="3">Cytoplasm</location>
    </subcellularLocation>
    <subcellularLocation>
        <location evidence="1">Nucleus</location>
    </subcellularLocation>
</comment>
<feature type="compositionally biased region" description="Polar residues" evidence="11">
    <location>
        <begin position="1198"/>
        <end position="1209"/>
    </location>
</feature>
<dbReference type="EMBL" id="OU963898">
    <property type="protein sequence ID" value="CAH0405843.1"/>
    <property type="molecule type" value="Genomic_DNA"/>
</dbReference>
<dbReference type="PANTHER" id="PTHR12766:SF7">
    <property type="entry name" value="DEATH DOMAIN-ASSOCIATED PROTEIN 6"/>
    <property type="match status" value="1"/>
</dbReference>
<accession>A0ABN8B8C4</accession>
<organism evidence="13 14">
    <name type="scientific">Chilo suppressalis</name>
    <name type="common">Asiatic rice borer moth</name>
    <dbReference type="NCBI Taxonomy" id="168631"/>
    <lineage>
        <taxon>Eukaryota</taxon>
        <taxon>Metazoa</taxon>
        <taxon>Ecdysozoa</taxon>
        <taxon>Arthropoda</taxon>
        <taxon>Hexapoda</taxon>
        <taxon>Insecta</taxon>
        <taxon>Pterygota</taxon>
        <taxon>Neoptera</taxon>
        <taxon>Endopterygota</taxon>
        <taxon>Lepidoptera</taxon>
        <taxon>Glossata</taxon>
        <taxon>Ditrysia</taxon>
        <taxon>Pyraloidea</taxon>
        <taxon>Crambidae</taxon>
        <taxon>Crambinae</taxon>
        <taxon>Chilo</taxon>
    </lineage>
</organism>
<gene>
    <name evidence="13" type="ORF">CHILSU_LOCUS9213</name>
</gene>
<protein>
    <recommendedName>
        <fullName evidence="12">Daxx histone-binding domain-containing protein</fullName>
    </recommendedName>
</protein>
<keyword evidence="6" id="KW-0053">Apoptosis</keyword>
<evidence type="ECO:0000256" key="10">
    <source>
        <dbReference type="SAM" id="Coils"/>
    </source>
</evidence>
<feature type="compositionally biased region" description="Basic and acidic residues" evidence="11">
    <location>
        <begin position="775"/>
        <end position="795"/>
    </location>
</feature>
<dbReference type="CDD" id="cd13150">
    <property type="entry name" value="DAXX_histone_binding"/>
    <property type="match status" value="1"/>
</dbReference>
<dbReference type="InterPro" id="IPR046426">
    <property type="entry name" value="DAXX_histone-bd_sf"/>
</dbReference>
<dbReference type="InterPro" id="IPR046378">
    <property type="entry name" value="DAXX_histone-bd"/>
</dbReference>
<evidence type="ECO:0000256" key="9">
    <source>
        <dbReference type="ARBA" id="ARBA00023242"/>
    </source>
</evidence>
<keyword evidence="4" id="KW-0158">Chromosome</keyword>
<feature type="region of interest" description="Disordered" evidence="11">
    <location>
        <begin position="1"/>
        <end position="22"/>
    </location>
</feature>